<protein>
    <submittedName>
        <fullName evidence="2">Uncharacterized protein</fullName>
    </submittedName>
</protein>
<feature type="compositionally biased region" description="Polar residues" evidence="1">
    <location>
        <begin position="99"/>
        <end position="114"/>
    </location>
</feature>
<comment type="caution">
    <text evidence="2">The sequence shown here is derived from an EMBL/GenBank/DDBJ whole genome shotgun (WGS) entry which is preliminary data.</text>
</comment>
<evidence type="ECO:0000313" key="3">
    <source>
        <dbReference type="Proteomes" id="UP001222325"/>
    </source>
</evidence>
<feature type="region of interest" description="Disordered" evidence="1">
    <location>
        <begin position="1"/>
        <end position="151"/>
    </location>
</feature>
<organism evidence="2 3">
    <name type="scientific">Mycena belliarum</name>
    <dbReference type="NCBI Taxonomy" id="1033014"/>
    <lineage>
        <taxon>Eukaryota</taxon>
        <taxon>Fungi</taxon>
        <taxon>Dikarya</taxon>
        <taxon>Basidiomycota</taxon>
        <taxon>Agaricomycotina</taxon>
        <taxon>Agaricomycetes</taxon>
        <taxon>Agaricomycetidae</taxon>
        <taxon>Agaricales</taxon>
        <taxon>Marasmiineae</taxon>
        <taxon>Mycenaceae</taxon>
        <taxon>Mycena</taxon>
    </lineage>
</organism>
<dbReference type="Proteomes" id="UP001222325">
    <property type="component" value="Unassembled WGS sequence"/>
</dbReference>
<proteinExistence type="predicted"/>
<evidence type="ECO:0000256" key="1">
    <source>
        <dbReference type="SAM" id="MobiDB-lite"/>
    </source>
</evidence>
<dbReference type="AlphaFoldDB" id="A0AAD6TXY1"/>
<accession>A0AAD6TXY1</accession>
<gene>
    <name evidence="2" type="ORF">B0H15DRAFT_1001603</name>
</gene>
<sequence length="729" mass="78266">MPLRRMSRRAGEQAVGDEAAPYDIGDVEEARGARPLLPPPPRRMHGAFSPRSGDASRLPSRRAPSRLPSPTSLARSQVTPALASAPSRHPPRHRRLAPMSNSAYSQHQPPSSRTDLGRCSPAPPTHVARHLRPRSQAPSLRPVPTPASLAVSSPVGRPVRLCVVPLALSPRALCSPFAPAFTTLFAGAVASALSRPHARGPAAIGRSRSRASPPPCPPPHLIPATSRTPPCPVPSRFPRPIPRLILCAGPRPSPSAPRPWLRVSARLRVACTLPSPCLSPRSRLYTCPFAFRIRRLSPLSPPHFVPAAQAALPPIPHLPRALRKRTCCTPSPFAPRHASPFDPVGRALVPRVHTRPRIRGSMCSCGSGAASAAASLPRSSTPRSAAAIAATSLYATCTRSYKTRYEASIRASLFHRVKERSASCADEAYASRSIGLCWTWEYGFAPSRCAPPPKFCEYIAENLYQMLGSGASLLPPLHRPATPRPSSTGGRTTAIQGAALDQNSMTSRCCVRLRLKHPVLDIEREFKEAQSCVNEFKRKASANPSAACRVHDSPEPLVTPMHSPFFAIRISPVLPDTSGLAFGVLLRITLVQDKGCSRGLPTVAHNHSELRIKPVSSFTSRRPEHVGSTEIRERGESQSFVMAKVRPSRGESATTPLRSSIFHAEASKLARSVADGLSCAIARTKLIQRSIAATSSFRAFTILLVSGSSSSSAVVLRAPALAIFAARIS</sequence>
<keyword evidence="3" id="KW-1185">Reference proteome</keyword>
<dbReference type="EMBL" id="JARJCN010000068">
    <property type="protein sequence ID" value="KAJ7078184.1"/>
    <property type="molecule type" value="Genomic_DNA"/>
</dbReference>
<name>A0AAD6TXY1_9AGAR</name>
<evidence type="ECO:0000313" key="2">
    <source>
        <dbReference type="EMBL" id="KAJ7078184.1"/>
    </source>
</evidence>
<feature type="compositionally biased region" description="Low complexity" evidence="1">
    <location>
        <begin position="65"/>
        <end position="76"/>
    </location>
</feature>
<reference evidence="2" key="1">
    <citation type="submission" date="2023-03" db="EMBL/GenBank/DDBJ databases">
        <title>Massive genome expansion in bonnet fungi (Mycena s.s.) driven by repeated elements and novel gene families across ecological guilds.</title>
        <authorList>
            <consortium name="Lawrence Berkeley National Laboratory"/>
            <person name="Harder C.B."/>
            <person name="Miyauchi S."/>
            <person name="Viragh M."/>
            <person name="Kuo A."/>
            <person name="Thoen E."/>
            <person name="Andreopoulos B."/>
            <person name="Lu D."/>
            <person name="Skrede I."/>
            <person name="Drula E."/>
            <person name="Henrissat B."/>
            <person name="Morin E."/>
            <person name="Kohler A."/>
            <person name="Barry K."/>
            <person name="LaButti K."/>
            <person name="Morin E."/>
            <person name="Salamov A."/>
            <person name="Lipzen A."/>
            <person name="Mereny Z."/>
            <person name="Hegedus B."/>
            <person name="Baldrian P."/>
            <person name="Stursova M."/>
            <person name="Weitz H."/>
            <person name="Taylor A."/>
            <person name="Grigoriev I.V."/>
            <person name="Nagy L.G."/>
            <person name="Martin F."/>
            <person name="Kauserud H."/>
        </authorList>
    </citation>
    <scope>NUCLEOTIDE SEQUENCE</scope>
    <source>
        <strain evidence="2">CBHHK173m</strain>
    </source>
</reference>